<organism evidence="1 2">
    <name type="scientific">Geomicrobium sediminis</name>
    <dbReference type="NCBI Taxonomy" id="1347788"/>
    <lineage>
        <taxon>Bacteria</taxon>
        <taxon>Bacillati</taxon>
        <taxon>Bacillota</taxon>
        <taxon>Bacilli</taxon>
        <taxon>Bacillales</taxon>
        <taxon>Geomicrobium</taxon>
    </lineage>
</organism>
<gene>
    <name evidence="1" type="ORF">JOD17_001846</name>
</gene>
<evidence type="ECO:0000313" key="1">
    <source>
        <dbReference type="EMBL" id="MBM7632752.1"/>
    </source>
</evidence>
<reference evidence="1 2" key="1">
    <citation type="submission" date="2021-01" db="EMBL/GenBank/DDBJ databases">
        <title>Genomic Encyclopedia of Type Strains, Phase IV (KMG-IV): sequencing the most valuable type-strain genomes for metagenomic binning, comparative biology and taxonomic classification.</title>
        <authorList>
            <person name="Goeker M."/>
        </authorList>
    </citation>
    <scope>NUCLEOTIDE SEQUENCE [LARGE SCALE GENOMIC DNA]</scope>
    <source>
        <strain evidence="1 2">DSM 25540</strain>
    </source>
</reference>
<dbReference type="Proteomes" id="UP000741863">
    <property type="component" value="Unassembled WGS sequence"/>
</dbReference>
<proteinExistence type="predicted"/>
<comment type="caution">
    <text evidence="1">The sequence shown here is derived from an EMBL/GenBank/DDBJ whole genome shotgun (WGS) entry which is preliminary data.</text>
</comment>
<keyword evidence="2" id="KW-1185">Reference proteome</keyword>
<dbReference type="EMBL" id="JAFBEC010000004">
    <property type="protein sequence ID" value="MBM7632752.1"/>
    <property type="molecule type" value="Genomic_DNA"/>
</dbReference>
<accession>A0ABS2PBG4</accession>
<protein>
    <submittedName>
        <fullName evidence="1">Uncharacterized protein</fullName>
    </submittedName>
</protein>
<sequence length="37" mass="4282">MIKAKRINPLNNHLRIGDKEMTTGLLYEGNVTLEEIR</sequence>
<name>A0ABS2PBG4_9BACL</name>
<evidence type="ECO:0000313" key="2">
    <source>
        <dbReference type="Proteomes" id="UP000741863"/>
    </source>
</evidence>